<dbReference type="InterPro" id="IPR002306">
    <property type="entry name" value="Trp-tRNA-ligase"/>
</dbReference>
<evidence type="ECO:0000256" key="6">
    <source>
        <dbReference type="ARBA" id="ARBA00022598"/>
    </source>
</evidence>
<comment type="similarity">
    <text evidence="2 12">Belongs to the class-I aminoacyl-tRNA synthetase family.</text>
</comment>
<accession>A0A067QYR0</accession>
<dbReference type="GO" id="GO:0004830">
    <property type="term" value="F:tryptophan-tRNA ligase activity"/>
    <property type="evidence" value="ECO:0007669"/>
    <property type="project" value="UniProtKB-EC"/>
</dbReference>
<dbReference type="AlphaFoldDB" id="A0A067QYR0"/>
<evidence type="ECO:0000256" key="3">
    <source>
        <dbReference type="ARBA" id="ARBA00013161"/>
    </source>
</evidence>
<dbReference type="InterPro" id="IPR014729">
    <property type="entry name" value="Rossmann-like_a/b/a_fold"/>
</dbReference>
<dbReference type="SUPFAM" id="SSF52374">
    <property type="entry name" value="Nucleotidylyl transferase"/>
    <property type="match status" value="1"/>
</dbReference>
<dbReference type="InParanoid" id="A0A067QYR0"/>
<keyword evidence="7 12" id="KW-0547">Nucleotide-binding</keyword>
<dbReference type="GO" id="GO:0005737">
    <property type="term" value="C:cytoplasm"/>
    <property type="evidence" value="ECO:0007669"/>
    <property type="project" value="UniProtKB-SubCell"/>
</dbReference>
<dbReference type="NCBIfam" id="TIGR00233">
    <property type="entry name" value="trpS"/>
    <property type="match status" value="1"/>
</dbReference>
<dbReference type="GO" id="GO:0006436">
    <property type="term" value="P:tryptophanyl-tRNA aminoacylation"/>
    <property type="evidence" value="ECO:0007669"/>
    <property type="project" value="InterPro"/>
</dbReference>
<keyword evidence="9 12" id="KW-0648">Protein biosynthesis</keyword>
<dbReference type="Gene3D" id="3.40.50.620">
    <property type="entry name" value="HUPs"/>
    <property type="match status" value="1"/>
</dbReference>
<dbReference type="eggNOG" id="KOG2145">
    <property type="taxonomic scope" value="Eukaryota"/>
</dbReference>
<organism evidence="13 14">
    <name type="scientific">Zootermopsis nevadensis</name>
    <name type="common">Dampwood termite</name>
    <dbReference type="NCBI Taxonomy" id="136037"/>
    <lineage>
        <taxon>Eukaryota</taxon>
        <taxon>Metazoa</taxon>
        <taxon>Ecdysozoa</taxon>
        <taxon>Arthropoda</taxon>
        <taxon>Hexapoda</taxon>
        <taxon>Insecta</taxon>
        <taxon>Pterygota</taxon>
        <taxon>Neoptera</taxon>
        <taxon>Polyneoptera</taxon>
        <taxon>Dictyoptera</taxon>
        <taxon>Blattodea</taxon>
        <taxon>Blattoidea</taxon>
        <taxon>Termitoidae</taxon>
        <taxon>Termopsidae</taxon>
        <taxon>Zootermopsis</taxon>
    </lineage>
</organism>
<dbReference type="PANTHER" id="PTHR10055:SF1">
    <property type="entry name" value="TRYPTOPHAN--TRNA LIGASE, CYTOPLASMIC"/>
    <property type="match status" value="1"/>
</dbReference>
<keyword evidence="14" id="KW-1185">Reference proteome</keyword>
<dbReference type="EC" id="6.1.1.2" evidence="3"/>
<dbReference type="FunFam" id="3.40.50.620:FF:000033">
    <property type="entry name" value="tryptophan--tRNA ligase, cytoplasmic"/>
    <property type="match status" value="1"/>
</dbReference>
<dbReference type="FunCoup" id="A0A067QYR0">
    <property type="interactions" value="2178"/>
</dbReference>
<proteinExistence type="inferred from homology"/>
<evidence type="ECO:0000256" key="1">
    <source>
        <dbReference type="ARBA" id="ARBA00004496"/>
    </source>
</evidence>
<dbReference type="OrthoDB" id="10261385at2759"/>
<evidence type="ECO:0000256" key="10">
    <source>
        <dbReference type="ARBA" id="ARBA00023146"/>
    </source>
</evidence>
<dbReference type="CDD" id="cd00806">
    <property type="entry name" value="TrpRS_core"/>
    <property type="match status" value="1"/>
</dbReference>
<dbReference type="FunFam" id="1.10.240.10:FF:000003">
    <property type="entry name" value="Tryptophan--tRNA ligase, cytoplasmic"/>
    <property type="match status" value="1"/>
</dbReference>
<dbReference type="Pfam" id="PF00579">
    <property type="entry name" value="tRNA-synt_1b"/>
    <property type="match status" value="1"/>
</dbReference>
<dbReference type="OMA" id="SIYHRFM"/>
<evidence type="ECO:0000256" key="12">
    <source>
        <dbReference type="RuleBase" id="RU363036"/>
    </source>
</evidence>
<evidence type="ECO:0000256" key="11">
    <source>
        <dbReference type="ARBA" id="ARBA00030268"/>
    </source>
</evidence>
<dbReference type="STRING" id="136037.A0A067QYR0"/>
<evidence type="ECO:0000256" key="7">
    <source>
        <dbReference type="ARBA" id="ARBA00022741"/>
    </source>
</evidence>
<evidence type="ECO:0000256" key="5">
    <source>
        <dbReference type="ARBA" id="ARBA00022490"/>
    </source>
</evidence>
<evidence type="ECO:0000256" key="8">
    <source>
        <dbReference type="ARBA" id="ARBA00022840"/>
    </source>
</evidence>
<name>A0A067QYR0_ZOONE</name>
<protein>
    <recommendedName>
        <fullName evidence="4">Tryptophan--tRNA ligase, cytoplasmic</fullName>
        <ecNumber evidence="3">6.1.1.2</ecNumber>
    </recommendedName>
    <alternativeName>
        <fullName evidence="11">Tryptophanyl-tRNA synthetase</fullName>
    </alternativeName>
</protein>
<dbReference type="GO" id="GO:0005524">
    <property type="term" value="F:ATP binding"/>
    <property type="evidence" value="ECO:0007669"/>
    <property type="project" value="UniProtKB-KW"/>
</dbReference>
<sequence length="415" mass="47254">MANEVATEIKRLDINNSNINVKGGTEEEDIVNPWNVVSKSETGIDYDKLIKRFGSSKIDDDLLDRFEKVTGHPIHHLLRRGIFFSHRDMHKILTLYEQGKPFYLYTGRGPSSSSMHVGHLIPFIITKWLQDVFDVPLVIQLTDDEKFLWKDMKLDDANQLAFENAKDIIACGFDVEKTFIFSDFDFIGQCPAFYRNMIQIGKCVTFNQVKGIFGFGDSDVIGKISFPAVQAAPSFSSSFPFIFGKANLPCLIPCAIDQDPYFRMTRDVAPRLGYHKPALLHSSFFPALQGAQTKMSASDSNTSIFLTDTPKQIKNKVNKHAFSGGQATVEEHREKGGNCEVDISYQYLRFFLEDDEELKEIEKNYTNGDLLTGEIKKKLIEVLQPIITAHQERRAKVTDDIVHTFMTPRKMKYSY</sequence>
<keyword evidence="6 12" id="KW-0436">Ligase</keyword>
<dbReference type="PRINTS" id="PR01039">
    <property type="entry name" value="TRNASYNTHTRP"/>
</dbReference>
<evidence type="ECO:0000313" key="14">
    <source>
        <dbReference type="Proteomes" id="UP000027135"/>
    </source>
</evidence>
<dbReference type="Proteomes" id="UP000027135">
    <property type="component" value="Unassembled WGS sequence"/>
</dbReference>
<evidence type="ECO:0000256" key="4">
    <source>
        <dbReference type="ARBA" id="ARBA00013782"/>
    </source>
</evidence>
<evidence type="ECO:0000256" key="9">
    <source>
        <dbReference type="ARBA" id="ARBA00022917"/>
    </source>
</evidence>
<keyword evidence="5" id="KW-0963">Cytoplasm</keyword>
<dbReference type="InterPro" id="IPR002305">
    <property type="entry name" value="aa-tRNA-synth_Ic"/>
</dbReference>
<dbReference type="Gene3D" id="1.10.240.10">
    <property type="entry name" value="Tyrosyl-Transfer RNA Synthetase"/>
    <property type="match status" value="1"/>
</dbReference>
<dbReference type="PANTHER" id="PTHR10055">
    <property type="entry name" value="TRYPTOPHANYL-TRNA SYNTHETASE"/>
    <property type="match status" value="1"/>
</dbReference>
<reference evidence="13 14" key="1">
    <citation type="journal article" date="2014" name="Nat. Commun.">
        <title>Molecular traces of alternative social organization in a termite genome.</title>
        <authorList>
            <person name="Terrapon N."/>
            <person name="Li C."/>
            <person name="Robertson H.M."/>
            <person name="Ji L."/>
            <person name="Meng X."/>
            <person name="Booth W."/>
            <person name="Chen Z."/>
            <person name="Childers C.P."/>
            <person name="Glastad K.M."/>
            <person name="Gokhale K."/>
            <person name="Gowin J."/>
            <person name="Gronenberg W."/>
            <person name="Hermansen R.A."/>
            <person name="Hu H."/>
            <person name="Hunt B.G."/>
            <person name="Huylmans A.K."/>
            <person name="Khalil S.M."/>
            <person name="Mitchell R.D."/>
            <person name="Munoz-Torres M.C."/>
            <person name="Mustard J.A."/>
            <person name="Pan H."/>
            <person name="Reese J.T."/>
            <person name="Scharf M.E."/>
            <person name="Sun F."/>
            <person name="Vogel H."/>
            <person name="Xiao J."/>
            <person name="Yang W."/>
            <person name="Yang Z."/>
            <person name="Yang Z."/>
            <person name="Zhou J."/>
            <person name="Zhu J."/>
            <person name="Brent C.S."/>
            <person name="Elsik C.G."/>
            <person name="Goodisman M.A."/>
            <person name="Liberles D.A."/>
            <person name="Roe R.M."/>
            <person name="Vargo E.L."/>
            <person name="Vilcinskas A."/>
            <person name="Wang J."/>
            <person name="Bornberg-Bauer E."/>
            <person name="Korb J."/>
            <person name="Zhang G."/>
            <person name="Liebig J."/>
        </authorList>
    </citation>
    <scope>NUCLEOTIDE SEQUENCE [LARGE SCALE GENOMIC DNA]</scope>
    <source>
        <tissue evidence="13">Whole organism</tissue>
    </source>
</reference>
<gene>
    <name evidence="13" type="ORF">L798_00182</name>
</gene>
<evidence type="ECO:0000256" key="2">
    <source>
        <dbReference type="ARBA" id="ARBA00005594"/>
    </source>
</evidence>
<evidence type="ECO:0000313" key="13">
    <source>
        <dbReference type="EMBL" id="KDR10114.1"/>
    </source>
</evidence>
<dbReference type="EMBL" id="KK853184">
    <property type="protein sequence ID" value="KDR10114.1"/>
    <property type="molecule type" value="Genomic_DNA"/>
</dbReference>
<keyword evidence="8 12" id="KW-0067">ATP-binding</keyword>
<keyword evidence="10 12" id="KW-0030">Aminoacyl-tRNA synthetase</keyword>
<comment type="subcellular location">
    <subcellularLocation>
        <location evidence="1">Cytoplasm</location>
    </subcellularLocation>
</comment>